<keyword evidence="3 8" id="KW-0547">Nucleotide-binding</keyword>
<sequence length="179" mass="20365">MGDNVNSADECTIKVMCRVRPHNASEEKIGSKMIFKFPPKTEDTCTLAGRVYQFDKVLQPNITQEAVYNITAAAIVKDVLGGYNGTIFAYGQTSSGKTFTMEGADLEDSMKMGIIPRIVQDIFNHIYGMDENLEFHIKVSYFEIYMDKIRDLLDVTKTNLAVHEDKNRVSYVKVRNNRY</sequence>
<dbReference type="GeneID" id="106819842"/>
<evidence type="ECO:0000256" key="2">
    <source>
        <dbReference type="ARBA" id="ARBA00022701"/>
    </source>
</evidence>
<evidence type="ECO:0000256" key="3">
    <source>
        <dbReference type="ARBA" id="ARBA00022741"/>
    </source>
</evidence>
<feature type="domain" description="Kinesin motor" evidence="9">
    <location>
        <begin position="12"/>
        <end position="179"/>
    </location>
</feature>
<evidence type="ECO:0000256" key="6">
    <source>
        <dbReference type="ARBA" id="ARBA00023175"/>
    </source>
</evidence>
<dbReference type="PANTHER" id="PTHR47968:SF36">
    <property type="entry name" value="KINESIN HEAVY CHAIN ISOFORM X1"/>
    <property type="match status" value="1"/>
</dbReference>
<evidence type="ECO:0000313" key="10">
    <source>
        <dbReference type="Proteomes" id="UP000695022"/>
    </source>
</evidence>
<reference evidence="11" key="1">
    <citation type="submission" date="2025-08" db="UniProtKB">
        <authorList>
            <consortium name="RefSeq"/>
        </authorList>
    </citation>
    <scope>IDENTIFICATION</scope>
</reference>
<evidence type="ECO:0000256" key="5">
    <source>
        <dbReference type="ARBA" id="ARBA00023054"/>
    </source>
</evidence>
<dbReference type="SUPFAM" id="SSF52540">
    <property type="entry name" value="P-loop containing nucleoside triphosphate hydrolases"/>
    <property type="match status" value="1"/>
</dbReference>
<comment type="subcellular location">
    <subcellularLocation>
        <location evidence="1">Cytoplasm</location>
        <location evidence="1">Cytoskeleton</location>
    </subcellularLocation>
</comment>
<accession>A0ABM1F635</accession>
<name>A0ABM1F635_PRICU</name>
<keyword evidence="5" id="KW-0175">Coiled coil</keyword>
<feature type="binding site" evidence="8">
    <location>
        <begin position="91"/>
        <end position="98"/>
    </location>
    <ligand>
        <name>ATP</name>
        <dbReference type="ChEBI" id="CHEBI:30616"/>
    </ligand>
</feature>
<evidence type="ECO:0000256" key="1">
    <source>
        <dbReference type="ARBA" id="ARBA00004245"/>
    </source>
</evidence>
<dbReference type="InterPro" id="IPR036961">
    <property type="entry name" value="Kinesin_motor_dom_sf"/>
</dbReference>
<protein>
    <submittedName>
        <fullName evidence="11">Kinesin heavy chain isoform 5C-like</fullName>
    </submittedName>
</protein>
<gene>
    <name evidence="11" type="primary">LOC106819842</name>
</gene>
<keyword evidence="2" id="KW-0493">Microtubule</keyword>
<dbReference type="Gene3D" id="3.40.850.10">
    <property type="entry name" value="Kinesin motor domain"/>
    <property type="match status" value="1"/>
</dbReference>
<evidence type="ECO:0000256" key="4">
    <source>
        <dbReference type="ARBA" id="ARBA00022840"/>
    </source>
</evidence>
<keyword evidence="6 8" id="KW-0505">Motor protein</keyword>
<dbReference type="InterPro" id="IPR027417">
    <property type="entry name" value="P-loop_NTPase"/>
</dbReference>
<evidence type="ECO:0000259" key="9">
    <source>
        <dbReference type="PROSITE" id="PS50067"/>
    </source>
</evidence>
<dbReference type="PANTHER" id="PTHR47968">
    <property type="entry name" value="CENTROMERE PROTEIN E"/>
    <property type="match status" value="1"/>
</dbReference>
<keyword evidence="4 8" id="KW-0067">ATP-binding</keyword>
<dbReference type="SMART" id="SM00129">
    <property type="entry name" value="KISc"/>
    <property type="match status" value="1"/>
</dbReference>
<evidence type="ECO:0000256" key="8">
    <source>
        <dbReference type="PROSITE-ProRule" id="PRU00283"/>
    </source>
</evidence>
<dbReference type="InterPro" id="IPR001752">
    <property type="entry name" value="Kinesin_motor_dom"/>
</dbReference>
<evidence type="ECO:0000256" key="7">
    <source>
        <dbReference type="ARBA" id="ARBA00023212"/>
    </source>
</evidence>
<dbReference type="InterPro" id="IPR027640">
    <property type="entry name" value="Kinesin-like_fam"/>
</dbReference>
<dbReference type="RefSeq" id="XP_014679906.1">
    <property type="nucleotide sequence ID" value="XM_014824420.1"/>
</dbReference>
<evidence type="ECO:0000313" key="11">
    <source>
        <dbReference type="RefSeq" id="XP_014679906.1"/>
    </source>
</evidence>
<dbReference type="Proteomes" id="UP000695022">
    <property type="component" value="Unplaced"/>
</dbReference>
<proteinExistence type="inferred from homology"/>
<organism evidence="10 11">
    <name type="scientific">Priapulus caudatus</name>
    <name type="common">Priapulid worm</name>
    <dbReference type="NCBI Taxonomy" id="37621"/>
    <lineage>
        <taxon>Eukaryota</taxon>
        <taxon>Metazoa</taxon>
        <taxon>Ecdysozoa</taxon>
        <taxon>Scalidophora</taxon>
        <taxon>Priapulida</taxon>
        <taxon>Priapulimorpha</taxon>
        <taxon>Priapulimorphida</taxon>
        <taxon>Priapulidae</taxon>
        <taxon>Priapulus</taxon>
    </lineage>
</organism>
<dbReference type="PROSITE" id="PS50067">
    <property type="entry name" value="KINESIN_MOTOR_2"/>
    <property type="match status" value="1"/>
</dbReference>
<comment type="similarity">
    <text evidence="8">Belongs to the TRAFAC class myosin-kinesin ATPase superfamily. Kinesin family.</text>
</comment>
<dbReference type="Pfam" id="PF00225">
    <property type="entry name" value="Kinesin"/>
    <property type="match status" value="1"/>
</dbReference>
<keyword evidence="7" id="KW-0206">Cytoskeleton</keyword>
<keyword evidence="7" id="KW-0963">Cytoplasm</keyword>
<keyword evidence="10" id="KW-1185">Reference proteome</keyword>